<dbReference type="GO" id="GO:0005509">
    <property type="term" value="F:calcium ion binding"/>
    <property type="evidence" value="ECO:0007669"/>
    <property type="project" value="Ensembl"/>
</dbReference>
<dbReference type="PROSITE" id="PS50963">
    <property type="entry name" value="LINK_2"/>
    <property type="match status" value="1"/>
</dbReference>
<dbReference type="GO" id="GO:1903911">
    <property type="term" value="P:positive regulation of receptor clustering"/>
    <property type="evidence" value="ECO:0007669"/>
    <property type="project" value="Ensembl"/>
</dbReference>
<dbReference type="GO" id="GO:0030212">
    <property type="term" value="P:hyaluronan metabolic process"/>
    <property type="evidence" value="ECO:0007669"/>
    <property type="project" value="Ensembl"/>
</dbReference>
<dbReference type="GO" id="GO:0001968">
    <property type="term" value="F:fibronectin binding"/>
    <property type="evidence" value="ECO:0007669"/>
    <property type="project" value="Ensembl"/>
</dbReference>
<dbReference type="GO" id="GO:0106435">
    <property type="term" value="F:carboxylesterase activity"/>
    <property type="evidence" value="ECO:0007669"/>
    <property type="project" value="Ensembl"/>
</dbReference>
<dbReference type="CDD" id="cd03515">
    <property type="entry name" value="Link_domain_TSG_6_like"/>
    <property type="match status" value="1"/>
</dbReference>
<evidence type="ECO:0000259" key="9">
    <source>
        <dbReference type="PROSITE" id="PS50963"/>
    </source>
</evidence>
<evidence type="ECO:0000256" key="7">
    <source>
        <dbReference type="SAM" id="SignalP"/>
    </source>
</evidence>
<dbReference type="GO" id="GO:0045671">
    <property type="term" value="P:negative regulation of osteoclast differentiation"/>
    <property type="evidence" value="ECO:0007669"/>
    <property type="project" value="Ensembl"/>
</dbReference>
<dbReference type="PROSITE" id="PS01241">
    <property type="entry name" value="LINK_1"/>
    <property type="match status" value="1"/>
</dbReference>
<evidence type="ECO:0000259" key="8">
    <source>
        <dbReference type="PROSITE" id="PS01180"/>
    </source>
</evidence>
<protein>
    <submittedName>
        <fullName evidence="10">TNF alpha induced protein 6</fullName>
    </submittedName>
</protein>
<feature type="domain" description="Link" evidence="9">
    <location>
        <begin position="39"/>
        <end position="132"/>
    </location>
</feature>
<dbReference type="SMART" id="SM00445">
    <property type="entry name" value="LINK"/>
    <property type="match status" value="1"/>
</dbReference>
<evidence type="ECO:0000256" key="1">
    <source>
        <dbReference type="ARBA" id="ARBA00004370"/>
    </source>
</evidence>
<dbReference type="Ensembl" id="ENSSPUT00000004096.1">
    <property type="protein sequence ID" value="ENSSPUP00000003856.1"/>
    <property type="gene ID" value="ENSSPUG00000002940.1"/>
</dbReference>
<dbReference type="InterPro" id="IPR016186">
    <property type="entry name" value="C-type_lectin-like/link_sf"/>
</dbReference>
<accession>A0A8D0GDW2</accession>
<proteinExistence type="predicted"/>
<dbReference type="InterPro" id="IPR035914">
    <property type="entry name" value="Sperma_CUB_dom_sf"/>
</dbReference>
<dbReference type="GO" id="GO:0030514">
    <property type="term" value="P:negative regulation of BMP signaling pathway"/>
    <property type="evidence" value="ECO:0007669"/>
    <property type="project" value="Ensembl"/>
</dbReference>
<dbReference type="SUPFAM" id="SSF56436">
    <property type="entry name" value="C-type lectin-like"/>
    <property type="match status" value="1"/>
</dbReference>
<evidence type="ECO:0000256" key="3">
    <source>
        <dbReference type="ARBA" id="ARBA00023157"/>
    </source>
</evidence>
<dbReference type="InterPro" id="IPR016187">
    <property type="entry name" value="CTDL_fold"/>
</dbReference>
<dbReference type="InterPro" id="IPR000859">
    <property type="entry name" value="CUB_dom"/>
</dbReference>
<keyword evidence="11" id="KW-1185">Reference proteome</keyword>
<dbReference type="GO" id="GO:1905590">
    <property type="term" value="P:fibronectin fibril organization"/>
    <property type="evidence" value="ECO:0007669"/>
    <property type="project" value="Ensembl"/>
</dbReference>
<keyword evidence="3 6" id="KW-1015">Disulfide bond</keyword>
<dbReference type="CDD" id="cd00041">
    <property type="entry name" value="CUB"/>
    <property type="match status" value="1"/>
</dbReference>
<dbReference type="GeneTree" id="ENSGT00940000157201"/>
<dbReference type="InterPro" id="IPR000538">
    <property type="entry name" value="Link_dom"/>
</dbReference>
<organism evidence="10 11">
    <name type="scientific">Sphenodon punctatus</name>
    <name type="common">Tuatara</name>
    <name type="synonym">Hatteria punctata</name>
    <dbReference type="NCBI Taxonomy" id="8508"/>
    <lineage>
        <taxon>Eukaryota</taxon>
        <taxon>Metazoa</taxon>
        <taxon>Chordata</taxon>
        <taxon>Craniata</taxon>
        <taxon>Vertebrata</taxon>
        <taxon>Euteleostomi</taxon>
        <taxon>Lepidosauria</taxon>
        <taxon>Sphenodontia</taxon>
        <taxon>Sphenodontidae</taxon>
        <taxon>Sphenodon</taxon>
    </lineage>
</organism>
<dbReference type="PANTHER" id="PTHR24038:SF11">
    <property type="entry name" value="INTEGRIN BETA-LIKE PROTEIN E"/>
    <property type="match status" value="1"/>
</dbReference>
<evidence type="ECO:0000256" key="5">
    <source>
        <dbReference type="PROSITE-ProRule" id="PRU00059"/>
    </source>
</evidence>
<evidence type="ECO:0000313" key="11">
    <source>
        <dbReference type="Proteomes" id="UP000694392"/>
    </source>
</evidence>
<evidence type="ECO:0000313" key="10">
    <source>
        <dbReference type="Ensembl" id="ENSSPUP00000003856.1"/>
    </source>
</evidence>
<dbReference type="SUPFAM" id="SSF49854">
    <property type="entry name" value="Spermadhesin, CUB domain"/>
    <property type="match status" value="1"/>
</dbReference>
<dbReference type="PROSITE" id="PS01180">
    <property type="entry name" value="CUB"/>
    <property type="match status" value="1"/>
</dbReference>
<reference evidence="10" key="1">
    <citation type="submission" date="2025-08" db="UniProtKB">
        <authorList>
            <consortium name="Ensembl"/>
        </authorList>
    </citation>
    <scope>IDENTIFICATION</scope>
</reference>
<dbReference type="FunFam" id="3.10.100.10:FF:000001">
    <property type="entry name" value="Hyaluronan proteoglycan link protein 1"/>
    <property type="match status" value="1"/>
</dbReference>
<dbReference type="OMA" id="IGFHMCA"/>
<gene>
    <name evidence="10" type="primary">TNFAIP6</name>
</gene>
<dbReference type="AlphaFoldDB" id="A0A8D0GDW2"/>
<feature type="disulfide bond" evidence="6">
    <location>
        <begin position="61"/>
        <end position="130"/>
    </location>
</feature>
<dbReference type="GO" id="GO:0050728">
    <property type="term" value="P:negative regulation of inflammatory response"/>
    <property type="evidence" value="ECO:0007669"/>
    <property type="project" value="Ensembl"/>
</dbReference>
<dbReference type="GO" id="GO:0005540">
    <property type="term" value="F:hyaluronic acid binding"/>
    <property type="evidence" value="ECO:0007669"/>
    <property type="project" value="Ensembl"/>
</dbReference>
<feature type="chain" id="PRO_5034375066" evidence="7">
    <location>
        <begin position="21"/>
        <end position="234"/>
    </location>
</feature>
<name>A0A8D0GDW2_SPHPU</name>
<keyword evidence="2" id="KW-0472">Membrane</keyword>
<comment type="caution">
    <text evidence="5">Lacks conserved residue(s) required for the propagation of feature annotation.</text>
</comment>
<dbReference type="GO" id="GO:0007155">
    <property type="term" value="P:cell adhesion"/>
    <property type="evidence" value="ECO:0007669"/>
    <property type="project" value="InterPro"/>
</dbReference>
<sequence length="234" mass="26289">MIAFIFFFFFFSLLWEKAPGWGFKDGVLHNSIWLERAAGVYHREARAGKYQLTYREAKAVCEYEGGHLANYQQLEAARKIGFHVCAAGWMAKGRVGYPIVKPGVNCGFGKTGIVDYGLRLNRSERWDAYCYNPQGRFVKNTISLNACYSQPNCKSLHDQSIYNLFFRYCGDELPEDIVSTGNVMTLKFLSDASVTAGGFQIKYVAFDASSKKNDGKNTTSPGNTNFFAGRFGIM</sequence>
<dbReference type="GO" id="GO:0090024">
    <property type="term" value="P:negative regulation of neutrophil chemotaxis"/>
    <property type="evidence" value="ECO:0007669"/>
    <property type="project" value="Ensembl"/>
</dbReference>
<feature type="domain" description="CUB" evidence="8">
    <location>
        <begin position="156"/>
        <end position="206"/>
    </location>
</feature>
<keyword evidence="7" id="KW-0732">Signal</keyword>
<dbReference type="Pfam" id="PF00193">
    <property type="entry name" value="Xlink"/>
    <property type="match status" value="1"/>
</dbReference>
<dbReference type="PANTHER" id="PTHR24038">
    <property type="entry name" value="STABILIN"/>
    <property type="match status" value="1"/>
</dbReference>
<comment type="subcellular location">
    <subcellularLocation>
        <location evidence="1">Membrane</location>
    </subcellularLocation>
</comment>
<dbReference type="GO" id="GO:0045668">
    <property type="term" value="P:negative regulation of osteoblast differentiation"/>
    <property type="evidence" value="ECO:0007669"/>
    <property type="project" value="Ensembl"/>
</dbReference>
<dbReference type="Gene3D" id="3.10.100.10">
    <property type="entry name" value="Mannose-Binding Protein A, subunit A"/>
    <property type="match status" value="1"/>
</dbReference>
<dbReference type="GO" id="GO:0016020">
    <property type="term" value="C:membrane"/>
    <property type="evidence" value="ECO:0007669"/>
    <property type="project" value="UniProtKB-SubCell"/>
</dbReference>
<evidence type="ECO:0000256" key="4">
    <source>
        <dbReference type="ARBA" id="ARBA00023180"/>
    </source>
</evidence>
<feature type="disulfide bond" evidence="6">
    <location>
        <begin position="85"/>
        <end position="106"/>
    </location>
</feature>
<dbReference type="GO" id="GO:0005576">
    <property type="term" value="C:extracellular region"/>
    <property type="evidence" value="ECO:0007669"/>
    <property type="project" value="Ensembl"/>
</dbReference>
<keyword evidence="4" id="KW-0325">Glycoprotein</keyword>
<feature type="signal peptide" evidence="7">
    <location>
        <begin position="1"/>
        <end position="20"/>
    </location>
</feature>
<evidence type="ECO:0000256" key="6">
    <source>
        <dbReference type="PROSITE-ProRule" id="PRU00323"/>
    </source>
</evidence>
<dbReference type="PRINTS" id="PR01265">
    <property type="entry name" value="LINKMODULE"/>
</dbReference>
<dbReference type="Pfam" id="PF00431">
    <property type="entry name" value="CUB"/>
    <property type="match status" value="1"/>
</dbReference>
<dbReference type="Gene3D" id="2.60.120.290">
    <property type="entry name" value="Spermadhesin, CUB domain"/>
    <property type="match status" value="1"/>
</dbReference>
<reference evidence="10" key="2">
    <citation type="submission" date="2025-09" db="UniProtKB">
        <authorList>
            <consortium name="Ensembl"/>
        </authorList>
    </citation>
    <scope>IDENTIFICATION</scope>
</reference>
<dbReference type="Proteomes" id="UP000694392">
    <property type="component" value="Unplaced"/>
</dbReference>
<evidence type="ECO:0000256" key="2">
    <source>
        <dbReference type="ARBA" id="ARBA00023136"/>
    </source>
</evidence>